<evidence type="ECO:0000256" key="10">
    <source>
        <dbReference type="ARBA" id="ARBA00023200"/>
    </source>
</evidence>
<dbReference type="GO" id="GO:0042025">
    <property type="term" value="C:host cell nucleus"/>
    <property type="evidence" value="ECO:0007669"/>
    <property type="project" value="UniProtKB-SubCell"/>
</dbReference>
<keyword evidence="5" id="KW-0244">Early protein</keyword>
<keyword evidence="6" id="KW-0597">Phosphoprotein</keyword>
<evidence type="ECO:0000313" key="15">
    <source>
        <dbReference type="EMBL" id="BBA19562.1"/>
    </source>
</evidence>
<comment type="function">
    <text evidence="11">Contributes to multiple aspects of the viral life cycle including viral genome amplification, suppression of suprabasal cell differentiation and egress of newly formed virions. Induces host cell cycle arrest at the G2 phase by associating with and preventing the nuclear entry of host CDK1/cyclin B1 complexes. Inhibits cellular DNA replication by preventing loading of host replication licensing proteins MCM2 and MCM7 onto chromatin. Within the cytoplasm, associates with host kinase SRPK1, a splicing factor regulator, and inhibits its activity. Therefore, E4 favors expression of late viral transcripts by inhibiting SRPK1-mediated phosphorylation of host serine-arginine (SR) proteins that have critical roles in mRNA metabolism. Late in the infectious cycle, E4 also acts to diminish the integrity of the keratinocyte by disrupting the keratin cytoskeleton and inducing apoptosis through alteration of mitochondrial function to facilitate egress of the newly formed virions.</text>
</comment>
<name>A0A224AIK9_HPV52</name>
<keyword evidence="7" id="KW-1048">Host nucleus</keyword>
<evidence type="ECO:0000256" key="2">
    <source>
        <dbReference type="ARBA" id="ARBA00004192"/>
    </source>
</evidence>
<feature type="compositionally biased region" description="Low complexity" evidence="14">
    <location>
        <begin position="50"/>
        <end position="62"/>
    </location>
</feature>
<comment type="subunit">
    <text evidence="12">Assembles into oligomeric complexes. Interacts with host CDK1. Interacts with host SRPK1; this interaction may favor expression of late viral transcripts. Interacts with host cytokeratin components KRT8 and KRT18.</text>
</comment>
<gene>
    <name evidence="15" type="primary">E4</name>
</gene>
<sequence>LFVLHLYLVTKYPLLKLLSTYAPKPPRPPHCPWVPKTHTYNHHRNDDDQTSQTPETPSTPTTFCGDNNPWTVLHGDSSLQLSAQTKDGLHIQLVLHL</sequence>
<dbReference type="EMBL" id="LC270024">
    <property type="protein sequence ID" value="BBA19562.1"/>
    <property type="molecule type" value="Genomic_DNA"/>
</dbReference>
<feature type="non-terminal residue" evidence="15">
    <location>
        <position position="1"/>
    </location>
</feature>
<dbReference type="GO" id="GO:0030430">
    <property type="term" value="C:host cell cytoplasm"/>
    <property type="evidence" value="ECO:0007669"/>
    <property type="project" value="UniProtKB-SubCell"/>
</dbReference>
<protein>
    <recommendedName>
        <fullName evidence="13">Protein E4</fullName>
    </recommendedName>
</protein>
<evidence type="ECO:0000256" key="12">
    <source>
        <dbReference type="ARBA" id="ARBA00038562"/>
    </source>
</evidence>
<comment type="subcellular location">
    <subcellularLocation>
        <location evidence="2">Host cytoplasm</location>
    </subcellularLocation>
    <subcellularLocation>
        <location evidence="1">Host nucleus</location>
    </subcellularLocation>
</comment>
<proteinExistence type="inferred from homology"/>
<evidence type="ECO:0000256" key="11">
    <source>
        <dbReference type="ARBA" id="ARBA00037174"/>
    </source>
</evidence>
<evidence type="ECO:0000256" key="13">
    <source>
        <dbReference type="ARBA" id="ARBA00039842"/>
    </source>
</evidence>
<comment type="similarity">
    <text evidence="3">Belongs to the papillomaviridae E4 protein family.</text>
</comment>
<reference evidence="15" key="1">
    <citation type="submission" date="2017-05" db="EMBL/GenBank/DDBJ databases">
        <title>Whole-genome analysis of human papillomavirus genotypes 52 and 58 isolated from Japanese women with cervical intraepithelial neoplasia and invasive cervical cancer.</title>
        <authorList>
            <person name="Tenjimbayashi Y."/>
            <person name="Onuki M."/>
            <person name="Hirose Y."/>
            <person name="Iwata T."/>
            <person name="Matsumoto K."/>
            <person name="Kukimoto I."/>
        </authorList>
    </citation>
    <scope>NUCLEOTIDE SEQUENCE</scope>
    <source>
        <strain evidence="15">TK100</strain>
    </source>
</reference>
<evidence type="ECO:0000256" key="8">
    <source>
        <dbReference type="ARBA" id="ARBA00022565"/>
    </source>
</evidence>
<keyword evidence="9" id="KW-0945">Host-virus interaction</keyword>
<evidence type="ECO:0000256" key="4">
    <source>
        <dbReference type="ARBA" id="ARBA00022504"/>
    </source>
</evidence>
<accession>A0A224AIK9</accession>
<keyword evidence="10" id="KW-1035">Host cytoplasm</keyword>
<evidence type="ECO:0000256" key="7">
    <source>
        <dbReference type="ARBA" id="ARBA00022562"/>
    </source>
</evidence>
<dbReference type="InterPro" id="IPR003861">
    <property type="entry name" value="Papilloma_E4"/>
</dbReference>
<dbReference type="GO" id="GO:0039592">
    <property type="term" value="P:symbiont-mediated arrest of host cell cycle during G2/M transition"/>
    <property type="evidence" value="ECO:0007669"/>
    <property type="project" value="UniProtKB-KW"/>
</dbReference>
<evidence type="ECO:0000256" key="1">
    <source>
        <dbReference type="ARBA" id="ARBA00004147"/>
    </source>
</evidence>
<organismHost>
    <name type="scientific">Homo sapiens</name>
    <name type="common">Human</name>
    <dbReference type="NCBI Taxonomy" id="9606"/>
</organismHost>
<evidence type="ECO:0000256" key="3">
    <source>
        <dbReference type="ARBA" id="ARBA00009551"/>
    </source>
</evidence>
<dbReference type="Pfam" id="PF02711">
    <property type="entry name" value="Pap_E4"/>
    <property type="match status" value="1"/>
</dbReference>
<organism evidence="15">
    <name type="scientific">Human papillomavirus 52</name>
    <dbReference type="NCBI Taxonomy" id="10618"/>
    <lineage>
        <taxon>Viruses</taxon>
        <taxon>Monodnaviria</taxon>
        <taxon>Shotokuvirae</taxon>
        <taxon>Cossaviricota</taxon>
        <taxon>Papovaviricetes</taxon>
        <taxon>Zurhausenvirales</taxon>
        <taxon>Papillomaviridae</taxon>
        <taxon>Firstpapillomavirinae</taxon>
        <taxon>Alphapapillomavirus</taxon>
        <taxon>Alphapapillomavirus 9</taxon>
    </lineage>
</organism>
<keyword evidence="8" id="KW-1079">Host G2/M cell cycle arrest by virus</keyword>
<evidence type="ECO:0000256" key="6">
    <source>
        <dbReference type="ARBA" id="ARBA00022553"/>
    </source>
</evidence>
<evidence type="ECO:0000256" key="9">
    <source>
        <dbReference type="ARBA" id="ARBA00022581"/>
    </source>
</evidence>
<evidence type="ECO:0000256" key="14">
    <source>
        <dbReference type="SAM" id="MobiDB-lite"/>
    </source>
</evidence>
<feature type="region of interest" description="Disordered" evidence="14">
    <location>
        <begin position="24"/>
        <end position="62"/>
    </location>
</feature>
<keyword evidence="4" id="KW-1121">Modulation of host cell cycle by virus</keyword>
<evidence type="ECO:0000256" key="5">
    <source>
        <dbReference type="ARBA" id="ARBA00022518"/>
    </source>
</evidence>